<comment type="caution">
    <text evidence="1">The sequence shown here is derived from an EMBL/GenBank/DDBJ whole genome shotgun (WGS) entry which is preliminary data.</text>
</comment>
<dbReference type="SUPFAM" id="SSF50475">
    <property type="entry name" value="FMN-binding split barrel"/>
    <property type="match status" value="1"/>
</dbReference>
<organism evidence="1 2">
    <name type="scientific">Halorussus caseinilyticus</name>
    <dbReference type="NCBI Taxonomy" id="3034025"/>
    <lineage>
        <taxon>Archaea</taxon>
        <taxon>Methanobacteriati</taxon>
        <taxon>Methanobacteriota</taxon>
        <taxon>Stenosarchaea group</taxon>
        <taxon>Halobacteria</taxon>
        <taxon>Halobacteriales</taxon>
        <taxon>Haladaptataceae</taxon>
        <taxon>Halorussus</taxon>
    </lineage>
</organism>
<reference evidence="1 2" key="1">
    <citation type="journal article" date="2019" name="Int. J. Syst. Evol. Microbiol.">
        <title>The Global Catalogue of Microorganisms (GCM) 10K type strain sequencing project: providing services to taxonomists for standard genome sequencing and annotation.</title>
        <authorList>
            <consortium name="The Broad Institute Genomics Platform"/>
            <consortium name="The Broad Institute Genome Sequencing Center for Infectious Disease"/>
            <person name="Wu L."/>
            <person name="Ma J."/>
        </authorList>
    </citation>
    <scope>NUCLEOTIDE SEQUENCE [LARGE SCALE GENOMIC DNA]</scope>
    <source>
        <strain evidence="1 2">DT72</strain>
    </source>
</reference>
<accession>A0ABD5WJT3</accession>
<dbReference type="Gene3D" id="2.30.110.10">
    <property type="entry name" value="Electron Transport, Fmn-binding Protein, Chain A"/>
    <property type="match status" value="1"/>
</dbReference>
<evidence type="ECO:0000313" key="1">
    <source>
        <dbReference type="EMBL" id="MFC7079660.1"/>
    </source>
</evidence>
<dbReference type="AlphaFoldDB" id="A0ABD5WJT3"/>
<proteinExistence type="predicted"/>
<dbReference type="GeneID" id="79303824"/>
<dbReference type="RefSeq" id="WP_276279260.1">
    <property type="nucleotide sequence ID" value="NZ_CP119809.1"/>
</dbReference>
<gene>
    <name evidence="1" type="ORF">ACFQJ6_05400</name>
</gene>
<keyword evidence="2" id="KW-1185">Reference proteome</keyword>
<name>A0ABD5WJT3_9EURY</name>
<dbReference type="InterPro" id="IPR012349">
    <property type="entry name" value="Split_barrel_FMN-bd"/>
</dbReference>
<evidence type="ECO:0000313" key="2">
    <source>
        <dbReference type="Proteomes" id="UP001596407"/>
    </source>
</evidence>
<dbReference type="Proteomes" id="UP001596407">
    <property type="component" value="Unassembled WGS sequence"/>
</dbReference>
<dbReference type="InterPro" id="IPR024747">
    <property type="entry name" value="Pyridox_Oxase-rel"/>
</dbReference>
<dbReference type="EMBL" id="JBHSZH010000005">
    <property type="protein sequence ID" value="MFC7079660.1"/>
    <property type="molecule type" value="Genomic_DNA"/>
</dbReference>
<dbReference type="Pfam" id="PF12900">
    <property type="entry name" value="Pyridox_ox_2"/>
    <property type="match status" value="1"/>
</dbReference>
<protein>
    <submittedName>
        <fullName evidence="1">Pyridoxamine 5'-phosphate oxidase family protein</fullName>
    </submittedName>
</protein>
<sequence length="141" mass="16234">MEHVEYVYTFGMTDEELDEYLRNAEVGVLSLADEGDAYAVPVGYHYDGERLVVRLGERDDSTKMDYLETTTTATLVVYEKEGEQSSWSVLVRGTLRELPPETDREINEQFEPFRLFDETIEDVDAAVYELEMAEVTGRRTD</sequence>